<evidence type="ECO:0000313" key="2">
    <source>
        <dbReference type="EMBL" id="KAF7346913.1"/>
    </source>
</evidence>
<dbReference type="AlphaFoldDB" id="A0A8H6XSY6"/>
<dbReference type="OrthoDB" id="2831781at2759"/>
<reference evidence="2" key="1">
    <citation type="submission" date="2020-05" db="EMBL/GenBank/DDBJ databases">
        <title>Mycena genomes resolve the evolution of fungal bioluminescence.</title>
        <authorList>
            <person name="Tsai I.J."/>
        </authorList>
    </citation>
    <scope>NUCLEOTIDE SEQUENCE</scope>
    <source>
        <strain evidence="2">CCC161011</strain>
    </source>
</reference>
<organism evidence="2 3">
    <name type="scientific">Mycena venus</name>
    <dbReference type="NCBI Taxonomy" id="2733690"/>
    <lineage>
        <taxon>Eukaryota</taxon>
        <taxon>Fungi</taxon>
        <taxon>Dikarya</taxon>
        <taxon>Basidiomycota</taxon>
        <taxon>Agaricomycotina</taxon>
        <taxon>Agaricomycetes</taxon>
        <taxon>Agaricomycetidae</taxon>
        <taxon>Agaricales</taxon>
        <taxon>Marasmiineae</taxon>
        <taxon>Mycenaceae</taxon>
        <taxon>Mycena</taxon>
    </lineage>
</organism>
<accession>A0A8H6XSY6</accession>
<comment type="caution">
    <text evidence="2">The sequence shown here is derived from an EMBL/GenBank/DDBJ whole genome shotgun (WGS) entry which is preliminary data.</text>
</comment>
<sequence>MFAKASPLAATLMFIVGAHAQCPDSGVGIGREQLCNFSGKNIVCGEILGFITTPGTWTQAAVKHNLAGTGDGDQCGDYVGTPGFGPAHVDCSGNTITGATPPNAGHYHCSSANIVLAGGFFSFATIVSCCQPD</sequence>
<keyword evidence="1" id="KW-0732">Signal</keyword>
<dbReference type="EMBL" id="JACAZI010000012">
    <property type="protein sequence ID" value="KAF7346913.1"/>
    <property type="molecule type" value="Genomic_DNA"/>
</dbReference>
<keyword evidence="3" id="KW-1185">Reference proteome</keyword>
<feature type="signal peptide" evidence="1">
    <location>
        <begin position="1"/>
        <end position="20"/>
    </location>
</feature>
<gene>
    <name evidence="2" type="ORF">MVEN_01443600</name>
</gene>
<protein>
    <recommendedName>
        <fullName evidence="4">Secreted protein</fullName>
    </recommendedName>
</protein>
<evidence type="ECO:0008006" key="4">
    <source>
        <dbReference type="Google" id="ProtNLM"/>
    </source>
</evidence>
<evidence type="ECO:0000313" key="3">
    <source>
        <dbReference type="Proteomes" id="UP000620124"/>
    </source>
</evidence>
<feature type="chain" id="PRO_5034914918" description="Secreted protein" evidence="1">
    <location>
        <begin position="21"/>
        <end position="133"/>
    </location>
</feature>
<evidence type="ECO:0000256" key="1">
    <source>
        <dbReference type="SAM" id="SignalP"/>
    </source>
</evidence>
<name>A0A8H6XSY6_9AGAR</name>
<dbReference type="Proteomes" id="UP000620124">
    <property type="component" value="Unassembled WGS sequence"/>
</dbReference>
<proteinExistence type="predicted"/>